<accession>A0A816ET25</accession>
<dbReference type="Proteomes" id="UP000663877">
    <property type="component" value="Unassembled WGS sequence"/>
</dbReference>
<gene>
    <name evidence="1" type="ORF">BJG266_LOCUS44958</name>
    <name evidence="2" type="ORF">QVE165_LOCUS61931</name>
</gene>
<proteinExistence type="predicted"/>
<comment type="caution">
    <text evidence="2">The sequence shown here is derived from an EMBL/GenBank/DDBJ whole genome shotgun (WGS) entry which is preliminary data.</text>
</comment>
<dbReference type="EMBL" id="CAJNOI010003874">
    <property type="protein sequence ID" value="CAF1531797.1"/>
    <property type="molecule type" value="Genomic_DNA"/>
</dbReference>
<dbReference type="EMBL" id="CAJNOM010004241">
    <property type="protein sequence ID" value="CAF1653921.1"/>
    <property type="molecule type" value="Genomic_DNA"/>
</dbReference>
<keyword evidence="3" id="KW-1185">Reference proteome</keyword>
<dbReference type="Proteomes" id="UP000663832">
    <property type="component" value="Unassembled WGS sequence"/>
</dbReference>
<evidence type="ECO:0000313" key="3">
    <source>
        <dbReference type="Proteomes" id="UP000663832"/>
    </source>
</evidence>
<reference evidence="2" key="1">
    <citation type="submission" date="2021-02" db="EMBL/GenBank/DDBJ databases">
        <authorList>
            <person name="Nowell W R."/>
        </authorList>
    </citation>
    <scope>NUCLEOTIDE SEQUENCE</scope>
</reference>
<dbReference type="AlphaFoldDB" id="A0A816ET25"/>
<organism evidence="2 3">
    <name type="scientific">Adineta steineri</name>
    <dbReference type="NCBI Taxonomy" id="433720"/>
    <lineage>
        <taxon>Eukaryota</taxon>
        <taxon>Metazoa</taxon>
        <taxon>Spiralia</taxon>
        <taxon>Gnathifera</taxon>
        <taxon>Rotifera</taxon>
        <taxon>Eurotatoria</taxon>
        <taxon>Bdelloidea</taxon>
        <taxon>Adinetida</taxon>
        <taxon>Adinetidae</taxon>
        <taxon>Adineta</taxon>
    </lineage>
</organism>
<evidence type="ECO:0000313" key="1">
    <source>
        <dbReference type="EMBL" id="CAF1531797.1"/>
    </source>
</evidence>
<sequence length="69" mass="8167">MGILGEFDVHMDQLWLAISNNKENELRVAQESFRAILDKYSTQWNRAFQDANDKIHHFESDLARQSMQQ</sequence>
<name>A0A816ET25_9BILA</name>
<evidence type="ECO:0000313" key="2">
    <source>
        <dbReference type="EMBL" id="CAF1653921.1"/>
    </source>
</evidence>
<protein>
    <submittedName>
        <fullName evidence="2">Uncharacterized protein</fullName>
    </submittedName>
</protein>